<sequence>MHILPVEDEPEMASVLMAALKRQDVVVDHAFEPPQGRVDVEVNVLQIAQLHGGSIAILNGPWKGAHVRIQLPLHRRAA</sequence>
<dbReference type="SUPFAM" id="SSF55874">
    <property type="entry name" value="ATPase domain of HSP90 chaperone/DNA topoisomerase II/histidine kinase"/>
    <property type="match status" value="1"/>
</dbReference>
<gene>
    <name evidence="1" type="ORF">RHSP_59046</name>
</gene>
<dbReference type="AlphaFoldDB" id="N6TWZ3"/>
<proteinExistence type="predicted"/>
<dbReference type="RefSeq" id="WP_004124280.1">
    <property type="nucleotide sequence ID" value="NZ_AQHN01000084.1"/>
</dbReference>
<comment type="caution">
    <text evidence="1">The sequence shown here is derived from an EMBL/GenBank/DDBJ whole genome shotgun (WGS) entry which is preliminary data.</text>
</comment>
<evidence type="ECO:0000313" key="1">
    <source>
        <dbReference type="EMBL" id="ENN84944.1"/>
    </source>
</evidence>
<reference evidence="1 2" key="1">
    <citation type="journal article" date="2012" name="BMC Genomics">
        <title>Genomic basis of broad host range and environmental adaptability of Rhizobium tropici CIAT 899 and Rhizobium sp. PRF 81 which are used in inoculants for common bean (Phaseolus vulgaris L.).</title>
        <authorList>
            <person name="Ormeno-Orrillo E."/>
            <person name="Menna P."/>
            <person name="Almeida L.G."/>
            <person name="Ollero F.J."/>
            <person name="Nicolas M.F."/>
            <person name="Pains Rodrigues E."/>
            <person name="Shigueyoshi Nakatani A."/>
            <person name="Silva Batista J.S."/>
            <person name="Oliveira Chueire L.M."/>
            <person name="Souza R.C."/>
            <person name="Ribeiro Vasconcelos A.T."/>
            <person name="Megias M."/>
            <person name="Hungria M."/>
            <person name="Martinez-Romero E."/>
        </authorList>
    </citation>
    <scope>NUCLEOTIDE SEQUENCE [LARGE SCALE GENOMIC DNA]</scope>
    <source>
        <strain evidence="1 2">PRF 81</strain>
    </source>
</reference>
<dbReference type="Proteomes" id="UP000012429">
    <property type="component" value="Unassembled WGS sequence"/>
</dbReference>
<accession>N6TWZ3</accession>
<evidence type="ECO:0000313" key="2">
    <source>
        <dbReference type="Proteomes" id="UP000012429"/>
    </source>
</evidence>
<protein>
    <submittedName>
        <fullName evidence="1">Uncharacterized protein</fullName>
    </submittedName>
</protein>
<name>N6TWZ3_9HYPH</name>
<organism evidence="1 2">
    <name type="scientific">Rhizobium freirei PRF 81</name>
    <dbReference type="NCBI Taxonomy" id="363754"/>
    <lineage>
        <taxon>Bacteria</taxon>
        <taxon>Pseudomonadati</taxon>
        <taxon>Pseudomonadota</taxon>
        <taxon>Alphaproteobacteria</taxon>
        <taxon>Hyphomicrobiales</taxon>
        <taxon>Rhizobiaceae</taxon>
        <taxon>Rhizobium/Agrobacterium group</taxon>
        <taxon>Rhizobium</taxon>
    </lineage>
</organism>
<keyword evidence="2" id="KW-1185">Reference proteome</keyword>
<dbReference type="EMBL" id="AQHN01000084">
    <property type="protein sequence ID" value="ENN84944.1"/>
    <property type="molecule type" value="Genomic_DNA"/>
</dbReference>
<dbReference type="PATRIC" id="fig|363754.4.peg.4984"/>
<dbReference type="InterPro" id="IPR036890">
    <property type="entry name" value="HATPase_C_sf"/>
</dbReference>